<dbReference type="EMBL" id="CZBY01000008">
    <property type="protein sequence ID" value="CUQ85974.1"/>
    <property type="molecule type" value="Genomic_DNA"/>
</dbReference>
<dbReference type="Proteomes" id="UP000095662">
    <property type="component" value="Unassembled WGS sequence"/>
</dbReference>
<evidence type="ECO:0000313" key="3">
    <source>
        <dbReference type="Proteomes" id="UP000095662"/>
    </source>
</evidence>
<proteinExistence type="predicted"/>
<accession>A0A174ZFJ0</accession>
<evidence type="ECO:0000313" key="1">
    <source>
        <dbReference type="EMBL" id="CUQ85974.1"/>
    </source>
</evidence>
<protein>
    <submittedName>
        <fullName evidence="1">Uncharacterized protein</fullName>
    </submittedName>
</protein>
<name>A0A174ZFJ0_9FIRM</name>
<dbReference type="OrthoDB" id="2625437at2"/>
<reference evidence="2" key="2">
    <citation type="submission" date="2023-01" db="EMBL/GenBank/DDBJ databases">
        <title>Human gut microbiome strain richness.</title>
        <authorList>
            <person name="Chen-Liaw A."/>
        </authorList>
    </citation>
    <scope>NUCLEOTIDE SEQUENCE</scope>
    <source>
        <strain evidence="2">1001283st1_G1_1001283B150217_161031</strain>
    </source>
</reference>
<organism evidence="1 3">
    <name type="scientific">[Eubacterium] siraeum</name>
    <dbReference type="NCBI Taxonomy" id="39492"/>
    <lineage>
        <taxon>Bacteria</taxon>
        <taxon>Bacillati</taxon>
        <taxon>Bacillota</taxon>
        <taxon>Clostridia</taxon>
        <taxon>Eubacteriales</taxon>
        <taxon>Oscillospiraceae</taxon>
        <taxon>Oscillospiraceae incertae sedis</taxon>
    </lineage>
</organism>
<dbReference type="STRING" id="39492.ERS852540_01204"/>
<reference evidence="1 3" key="1">
    <citation type="submission" date="2015-09" db="EMBL/GenBank/DDBJ databases">
        <authorList>
            <consortium name="Pathogen Informatics"/>
        </authorList>
    </citation>
    <scope>NUCLEOTIDE SEQUENCE [LARGE SCALE GENOMIC DNA]</scope>
    <source>
        <strain evidence="1 3">2789STDY5834928</strain>
    </source>
</reference>
<dbReference type="AlphaFoldDB" id="A0A174ZFJ0"/>
<gene>
    <name evidence="1" type="ORF">ERS852540_01204</name>
    <name evidence="2" type="ORF">PNE09_06545</name>
</gene>
<evidence type="ECO:0000313" key="2">
    <source>
        <dbReference type="EMBL" id="MDB8003723.1"/>
    </source>
</evidence>
<sequence length="67" mass="7818">MANYKTCKKCGALLGGDDIAIYRKLVTRNADEFFCIDCLAEYYNTTREVIEERIAYYRKSGECTLFR</sequence>
<dbReference type="Proteomes" id="UP001210809">
    <property type="component" value="Unassembled WGS sequence"/>
</dbReference>
<dbReference type="EMBL" id="JAQLXW010000007">
    <property type="protein sequence ID" value="MDB8003723.1"/>
    <property type="molecule type" value="Genomic_DNA"/>
</dbReference>